<comment type="caution">
    <text evidence="1">The sequence shown here is derived from an EMBL/GenBank/DDBJ whole genome shotgun (WGS) entry which is preliminary data.</text>
</comment>
<organism evidence="1 2">
    <name type="scientific">Striga asiatica</name>
    <name type="common">Asiatic witchweed</name>
    <name type="synonym">Buchnera asiatica</name>
    <dbReference type="NCBI Taxonomy" id="4170"/>
    <lineage>
        <taxon>Eukaryota</taxon>
        <taxon>Viridiplantae</taxon>
        <taxon>Streptophyta</taxon>
        <taxon>Embryophyta</taxon>
        <taxon>Tracheophyta</taxon>
        <taxon>Spermatophyta</taxon>
        <taxon>Magnoliopsida</taxon>
        <taxon>eudicotyledons</taxon>
        <taxon>Gunneridae</taxon>
        <taxon>Pentapetalae</taxon>
        <taxon>asterids</taxon>
        <taxon>lamiids</taxon>
        <taxon>Lamiales</taxon>
        <taxon>Orobanchaceae</taxon>
        <taxon>Buchnereae</taxon>
        <taxon>Striga</taxon>
    </lineage>
</organism>
<reference evidence="2" key="1">
    <citation type="journal article" date="2019" name="Curr. Biol.">
        <title>Genome Sequence of Striga asiatica Provides Insight into the Evolution of Plant Parasitism.</title>
        <authorList>
            <person name="Yoshida S."/>
            <person name="Kim S."/>
            <person name="Wafula E.K."/>
            <person name="Tanskanen J."/>
            <person name="Kim Y.M."/>
            <person name="Honaas L."/>
            <person name="Yang Z."/>
            <person name="Spallek T."/>
            <person name="Conn C.E."/>
            <person name="Ichihashi Y."/>
            <person name="Cheong K."/>
            <person name="Cui S."/>
            <person name="Der J.P."/>
            <person name="Gundlach H."/>
            <person name="Jiao Y."/>
            <person name="Hori C."/>
            <person name="Ishida J.K."/>
            <person name="Kasahara H."/>
            <person name="Kiba T."/>
            <person name="Kim M.S."/>
            <person name="Koo N."/>
            <person name="Laohavisit A."/>
            <person name="Lee Y.H."/>
            <person name="Lumba S."/>
            <person name="McCourt P."/>
            <person name="Mortimer J.C."/>
            <person name="Mutuku J.M."/>
            <person name="Nomura T."/>
            <person name="Sasaki-Sekimoto Y."/>
            <person name="Seto Y."/>
            <person name="Wang Y."/>
            <person name="Wakatake T."/>
            <person name="Sakakibara H."/>
            <person name="Demura T."/>
            <person name="Yamaguchi S."/>
            <person name="Yoneyama K."/>
            <person name="Manabe R.I."/>
            <person name="Nelson D.C."/>
            <person name="Schulman A.H."/>
            <person name="Timko M.P."/>
            <person name="dePamphilis C.W."/>
            <person name="Choi D."/>
            <person name="Shirasu K."/>
        </authorList>
    </citation>
    <scope>NUCLEOTIDE SEQUENCE [LARGE SCALE GENOMIC DNA]</scope>
    <source>
        <strain evidence="2">cv. UVA1</strain>
    </source>
</reference>
<keyword evidence="2" id="KW-1185">Reference proteome</keyword>
<dbReference type="EMBL" id="BKCP01006959">
    <property type="protein sequence ID" value="GER44475.1"/>
    <property type="molecule type" value="Genomic_DNA"/>
</dbReference>
<accession>A0A5A7QGL8</accession>
<sequence>MDLGQCFRFEPDLNNSPFALDIESFVECDVRALLEFEEETSIPFSSLGIECPAHSLVDQRNKLDQPLHLSYWPPRKAITPSLQIQTVIVEVASRKNLSEIRHKFFLADLDQRWRSRKGDGCSFLEAGTFVGPLIPLD</sequence>
<gene>
    <name evidence="1" type="ORF">STAS_21380</name>
</gene>
<protein>
    <submittedName>
        <fullName evidence="1">Undecaprenyl-diphosphatase</fullName>
    </submittedName>
</protein>
<evidence type="ECO:0000313" key="1">
    <source>
        <dbReference type="EMBL" id="GER44475.1"/>
    </source>
</evidence>
<dbReference type="AlphaFoldDB" id="A0A5A7QGL8"/>
<evidence type="ECO:0000313" key="2">
    <source>
        <dbReference type="Proteomes" id="UP000325081"/>
    </source>
</evidence>
<dbReference type="Proteomes" id="UP000325081">
    <property type="component" value="Unassembled WGS sequence"/>
</dbReference>
<name>A0A5A7QGL8_STRAF</name>
<proteinExistence type="predicted"/>